<feature type="region of interest" description="Disordered" evidence="3">
    <location>
        <begin position="208"/>
        <end position="233"/>
    </location>
</feature>
<dbReference type="EMBL" id="KQ085883">
    <property type="protein sequence ID" value="KLO20282.1"/>
    <property type="molecule type" value="Genomic_DNA"/>
</dbReference>
<feature type="compositionally biased region" description="Basic and acidic residues" evidence="3">
    <location>
        <begin position="69"/>
        <end position="82"/>
    </location>
</feature>
<dbReference type="PANTHER" id="PTHR14140:SF27">
    <property type="entry name" value="OS04G0289800 PROTEIN"/>
    <property type="match status" value="1"/>
</dbReference>
<feature type="compositionally biased region" description="Acidic residues" evidence="3">
    <location>
        <begin position="314"/>
        <end position="351"/>
    </location>
</feature>
<dbReference type="Pfam" id="PF02182">
    <property type="entry name" value="SAD_SRA"/>
    <property type="match status" value="1"/>
</dbReference>
<evidence type="ECO:0000256" key="2">
    <source>
        <dbReference type="PROSITE-ProRule" id="PRU00358"/>
    </source>
</evidence>
<feature type="domain" description="YDG" evidence="4">
    <location>
        <begin position="143"/>
        <end position="297"/>
    </location>
</feature>
<dbReference type="FunFam" id="2.30.280.10:FF:000005">
    <property type="entry name" value="E3 ubiquitin-protein ligase UHRF1"/>
    <property type="match status" value="1"/>
</dbReference>
<evidence type="ECO:0000256" key="1">
    <source>
        <dbReference type="ARBA" id="ARBA00023242"/>
    </source>
</evidence>
<evidence type="ECO:0000313" key="5">
    <source>
        <dbReference type="EMBL" id="KLO20282.1"/>
    </source>
</evidence>
<proteinExistence type="predicted"/>
<reference evidence="5 6" key="1">
    <citation type="submission" date="2015-04" db="EMBL/GenBank/DDBJ databases">
        <title>Complete genome sequence of Schizopora paradoxa KUC8140, a cosmopolitan wood degrader in East Asia.</title>
        <authorList>
            <consortium name="DOE Joint Genome Institute"/>
            <person name="Min B."/>
            <person name="Park H."/>
            <person name="Jang Y."/>
            <person name="Kim J.-J."/>
            <person name="Kim K.H."/>
            <person name="Pangilinan J."/>
            <person name="Lipzen A."/>
            <person name="Riley R."/>
            <person name="Grigoriev I.V."/>
            <person name="Spatafora J.W."/>
            <person name="Choi I.-G."/>
        </authorList>
    </citation>
    <scope>NUCLEOTIDE SEQUENCE [LARGE SCALE GENOMIC DNA]</scope>
    <source>
        <strain evidence="5 6">KUC8140</strain>
    </source>
</reference>
<dbReference type="GO" id="GO:0044027">
    <property type="term" value="P:negative regulation of gene expression via chromosomal CpG island methylation"/>
    <property type="evidence" value="ECO:0007669"/>
    <property type="project" value="TreeGrafter"/>
</dbReference>
<feature type="compositionally biased region" description="Polar residues" evidence="3">
    <location>
        <begin position="127"/>
        <end position="139"/>
    </location>
</feature>
<gene>
    <name evidence="5" type="ORF">SCHPADRAFT_918368</name>
</gene>
<sequence>MPVLSKYELERQANIERNRMLLQGLGLGDTSAILGVSKPIIPKPSAKTKTKKRKSEAVDSEEQGSSGEKSSEPAKKSVRSTDDAVESTSLRRSSRNAGKKVDYLKVESDRSSRSYTVSTPAKRAMQSEPSVTTMRTQNPKQYGHIPGIAIGTWWEMRMDCSKDAVHAAVVAGITAGPQGAYSVALSGGYDDDVDLGYAFTYTGSGGRDLKGTKQNPKNLRTAPQSSDQTFDNPFNRALKMSSETRKPIRVIRGFKLKSIYAPYEGYRYDGLYVVEKAWMAKGLNDKGYLVCKYAFKRLPGQPPLPVRDESSGEVNDEDDEDAEEDTTVGDGNEDETEATSTTEVDDDANEGGEDKDA</sequence>
<dbReference type="GO" id="GO:0061630">
    <property type="term" value="F:ubiquitin protein ligase activity"/>
    <property type="evidence" value="ECO:0007669"/>
    <property type="project" value="TreeGrafter"/>
</dbReference>
<keyword evidence="1 2" id="KW-0539">Nucleus</keyword>
<evidence type="ECO:0000313" key="6">
    <source>
        <dbReference type="Proteomes" id="UP000053477"/>
    </source>
</evidence>
<feature type="region of interest" description="Disordered" evidence="3">
    <location>
        <begin position="34"/>
        <end position="139"/>
    </location>
</feature>
<dbReference type="GO" id="GO:0005634">
    <property type="term" value="C:nucleus"/>
    <property type="evidence" value="ECO:0007669"/>
    <property type="project" value="UniProtKB-SubCell"/>
</dbReference>
<dbReference type="PROSITE" id="PS51015">
    <property type="entry name" value="YDG"/>
    <property type="match status" value="1"/>
</dbReference>
<keyword evidence="6" id="KW-1185">Reference proteome</keyword>
<dbReference type="AlphaFoldDB" id="A0A0H2S7P8"/>
<feature type="region of interest" description="Disordered" evidence="3">
    <location>
        <begin position="300"/>
        <end position="357"/>
    </location>
</feature>
<feature type="compositionally biased region" description="Polar residues" evidence="3">
    <location>
        <begin position="212"/>
        <end position="232"/>
    </location>
</feature>
<dbReference type="InterPro" id="IPR015947">
    <property type="entry name" value="PUA-like_sf"/>
</dbReference>
<dbReference type="GO" id="GO:0016567">
    <property type="term" value="P:protein ubiquitination"/>
    <property type="evidence" value="ECO:0007669"/>
    <property type="project" value="TreeGrafter"/>
</dbReference>
<evidence type="ECO:0000259" key="4">
    <source>
        <dbReference type="PROSITE" id="PS51015"/>
    </source>
</evidence>
<dbReference type="OrthoDB" id="2270193at2759"/>
<dbReference type="InterPro" id="IPR045134">
    <property type="entry name" value="UHRF1/2-like"/>
</dbReference>
<comment type="subcellular location">
    <subcellularLocation>
        <location evidence="2">Nucleus</location>
    </subcellularLocation>
</comment>
<evidence type="ECO:0000256" key="3">
    <source>
        <dbReference type="SAM" id="MobiDB-lite"/>
    </source>
</evidence>
<dbReference type="STRING" id="27342.A0A0H2S7P8"/>
<dbReference type="Proteomes" id="UP000053477">
    <property type="component" value="Unassembled WGS sequence"/>
</dbReference>
<organism evidence="5 6">
    <name type="scientific">Schizopora paradoxa</name>
    <dbReference type="NCBI Taxonomy" id="27342"/>
    <lineage>
        <taxon>Eukaryota</taxon>
        <taxon>Fungi</taxon>
        <taxon>Dikarya</taxon>
        <taxon>Basidiomycota</taxon>
        <taxon>Agaricomycotina</taxon>
        <taxon>Agaricomycetes</taxon>
        <taxon>Hymenochaetales</taxon>
        <taxon>Schizoporaceae</taxon>
        <taxon>Schizopora</taxon>
    </lineage>
</organism>
<dbReference type="InterPro" id="IPR003105">
    <property type="entry name" value="SRA_YDG"/>
</dbReference>
<dbReference type="SMART" id="SM00466">
    <property type="entry name" value="SRA"/>
    <property type="match status" value="1"/>
</dbReference>
<dbReference type="InterPro" id="IPR036987">
    <property type="entry name" value="SRA-YDG_sf"/>
</dbReference>
<name>A0A0H2S7P8_9AGAM</name>
<accession>A0A0H2S7P8</accession>
<dbReference type="PANTHER" id="PTHR14140">
    <property type="entry name" value="E3 UBIQUITIN-PROTEIN LIGASE UHRF-RELATED"/>
    <property type="match status" value="1"/>
</dbReference>
<feature type="compositionally biased region" description="Basic and acidic residues" evidence="3">
    <location>
        <begin position="99"/>
        <end position="112"/>
    </location>
</feature>
<dbReference type="SUPFAM" id="SSF88697">
    <property type="entry name" value="PUA domain-like"/>
    <property type="match status" value="1"/>
</dbReference>
<protein>
    <recommendedName>
        <fullName evidence="4">YDG domain-containing protein</fullName>
    </recommendedName>
</protein>
<dbReference type="Gene3D" id="2.30.280.10">
    <property type="entry name" value="SRA-YDG"/>
    <property type="match status" value="1"/>
</dbReference>
<dbReference type="InParanoid" id="A0A0H2S7P8"/>